<sequence>MNKKHGDNGMGVISQMLERRQRVGAIVADEFFESGLKRKKYATLSGMESFIRHNHLQDANAVNSGFLGRMKEYIDAGEVLNISVDDGDILFVHRREADDLTHKIQNGQITDYIAQESNPEEQDLKKTQEAKARDVSEFIGRLNRASNVICYCLEKMLPAENAIKQLAHHKRQRVAPTSGWNINARCSYTGGSRQGFIMVDDPALIRCLQTDNPKVYAAIPAEQKRLFGRGSNFRGYFAFSYNIYVGDIQVSEHRDDARYIRSILAGRDIPATLPALLEAAGCEELVQEWSKITE</sequence>
<keyword evidence="2" id="KW-1185">Reference proteome</keyword>
<evidence type="ECO:0000313" key="1">
    <source>
        <dbReference type="EMBL" id="ROO27458.1"/>
    </source>
</evidence>
<organism evidence="1 2">
    <name type="scientific">Salinisphaera japonica YTM-1</name>
    <dbReference type="NCBI Taxonomy" id="1209778"/>
    <lineage>
        <taxon>Bacteria</taxon>
        <taxon>Pseudomonadati</taxon>
        <taxon>Pseudomonadota</taxon>
        <taxon>Gammaproteobacteria</taxon>
        <taxon>Salinisphaerales</taxon>
        <taxon>Salinisphaeraceae</taxon>
        <taxon>Salinisphaera</taxon>
    </lineage>
</organism>
<comment type="caution">
    <text evidence="1">The sequence shown here is derived from an EMBL/GenBank/DDBJ whole genome shotgun (WGS) entry which is preliminary data.</text>
</comment>
<proteinExistence type="predicted"/>
<dbReference type="InParanoid" id="A0A423PPH3"/>
<dbReference type="AlphaFoldDB" id="A0A423PPH3"/>
<name>A0A423PPH3_9GAMM</name>
<reference evidence="1 2" key="1">
    <citation type="submission" date="2013-10" db="EMBL/GenBank/DDBJ databases">
        <title>Salinisphaera japonica YTM-1 Genome Sequencing.</title>
        <authorList>
            <person name="Lai Q."/>
            <person name="Li C."/>
            <person name="Shao Z."/>
        </authorList>
    </citation>
    <scope>NUCLEOTIDE SEQUENCE [LARGE SCALE GENOMIC DNA]</scope>
    <source>
        <strain evidence="1 2">YTM-1</strain>
    </source>
</reference>
<protein>
    <submittedName>
        <fullName evidence="1">Uncharacterized protein</fullName>
    </submittedName>
</protein>
<dbReference type="Proteomes" id="UP000285310">
    <property type="component" value="Unassembled WGS sequence"/>
</dbReference>
<evidence type="ECO:0000313" key="2">
    <source>
        <dbReference type="Proteomes" id="UP000285310"/>
    </source>
</evidence>
<dbReference type="EMBL" id="AYKG01000027">
    <property type="protein sequence ID" value="ROO27458.1"/>
    <property type="molecule type" value="Genomic_DNA"/>
</dbReference>
<gene>
    <name evidence="1" type="ORF">SAJA_09580</name>
</gene>
<accession>A0A423PPH3</accession>
<dbReference type="RefSeq" id="WP_123658409.1">
    <property type="nucleotide sequence ID" value="NZ_AYKG01000027.1"/>
</dbReference>